<comment type="cofactor">
    <cofactor evidence="1">
        <name>Zn(2+)</name>
        <dbReference type="ChEBI" id="CHEBI:29105"/>
    </cofactor>
</comment>
<dbReference type="InterPro" id="IPR007340">
    <property type="entry name" value="LysM_Opacity-associatedA"/>
</dbReference>
<keyword evidence="4" id="KW-0479">Metal-binding</keyword>
<dbReference type="GO" id="GO:0030313">
    <property type="term" value="C:cell envelope"/>
    <property type="evidence" value="ECO:0007669"/>
    <property type="project" value="UniProtKB-SubCell"/>
</dbReference>
<keyword evidence="12" id="KW-1185">Reference proteome</keyword>
<keyword evidence="7" id="KW-0482">Metalloprotease</keyword>
<dbReference type="PANTHER" id="PTHR21666">
    <property type="entry name" value="PEPTIDASE-RELATED"/>
    <property type="match status" value="1"/>
</dbReference>
<evidence type="ECO:0000259" key="8">
    <source>
        <dbReference type="Pfam" id="PF01551"/>
    </source>
</evidence>
<name>A0A545T3Q3_9GAMM</name>
<feature type="domain" description="Opacity-associated protein A LysM-like" evidence="9">
    <location>
        <begin position="52"/>
        <end position="130"/>
    </location>
</feature>
<organism evidence="11 12">
    <name type="scientific">Exilibacterium tricleocarpae</name>
    <dbReference type="NCBI Taxonomy" id="2591008"/>
    <lineage>
        <taxon>Bacteria</taxon>
        <taxon>Pseudomonadati</taxon>
        <taxon>Pseudomonadota</taxon>
        <taxon>Gammaproteobacteria</taxon>
        <taxon>Cellvibrionales</taxon>
        <taxon>Cellvibrionaceae</taxon>
        <taxon>Exilibacterium</taxon>
    </lineage>
</organism>
<dbReference type="GO" id="GO:0004222">
    <property type="term" value="F:metalloendopeptidase activity"/>
    <property type="evidence" value="ECO:0007669"/>
    <property type="project" value="TreeGrafter"/>
</dbReference>
<dbReference type="EMBL" id="VHSG01000020">
    <property type="protein sequence ID" value="TQV71851.1"/>
    <property type="molecule type" value="Genomic_DNA"/>
</dbReference>
<evidence type="ECO:0000256" key="1">
    <source>
        <dbReference type="ARBA" id="ARBA00001947"/>
    </source>
</evidence>
<dbReference type="GO" id="GO:0006508">
    <property type="term" value="P:proteolysis"/>
    <property type="evidence" value="ECO:0007669"/>
    <property type="project" value="UniProtKB-KW"/>
</dbReference>
<dbReference type="InterPro" id="IPR050570">
    <property type="entry name" value="Cell_wall_metabolism_enzyme"/>
</dbReference>
<sequence length="420" mass="47013">MAVALTLLLSLFPSGEVEAKRHKQTLLLTLPETPLVEEDAIIEATMAPELPWQRLTVKKGDNLSLLFQRAGLNDRDVYELVSSNKQAKSLTRIHPGHRLDFQVDGNGKLQQLRYVQSLLDSQLFTRGPEGFSASNETKQPDIQPAYRTATITNSLFLAGQEARLDTTLIMELANIFGWDIDFVLDIRKGDSFRVLFEEQFLDGEKIGNGAILAAEFVNQGKTYRAVRYTDQDGESQYYTPGGKAMRKAFLRAPLDFSRISSNFNLRRKHPIHKKIRAHRGTDYAAARGTPVYASGSGRVIASSYNKANGNYVFIQHGNDIVTKYLHLHKRNVRKGQKVKQKQLIGTVGSTGYSTAPHLHYEFVVNGVHRNPRTILRKLPKAKSIPKQEQPAFSEQVAPILAKLDSYGTTRLALAEPVTVN</sequence>
<feature type="domain" description="M23ase beta-sheet core" evidence="8">
    <location>
        <begin position="277"/>
        <end position="371"/>
    </location>
</feature>
<feature type="domain" description="Csd3-like second N-terminal" evidence="10">
    <location>
        <begin position="149"/>
        <end position="264"/>
    </location>
</feature>
<dbReference type="FunFam" id="2.70.70.10:FF:000002">
    <property type="entry name" value="Murein DD-endopeptidase MepM"/>
    <property type="match status" value="1"/>
</dbReference>
<keyword evidence="3" id="KW-0645">Protease</keyword>
<evidence type="ECO:0000256" key="2">
    <source>
        <dbReference type="ARBA" id="ARBA00004196"/>
    </source>
</evidence>
<dbReference type="InterPro" id="IPR016047">
    <property type="entry name" value="M23ase_b-sheet_dom"/>
</dbReference>
<evidence type="ECO:0000256" key="5">
    <source>
        <dbReference type="ARBA" id="ARBA00022801"/>
    </source>
</evidence>
<keyword evidence="5" id="KW-0378">Hydrolase</keyword>
<evidence type="ECO:0000256" key="6">
    <source>
        <dbReference type="ARBA" id="ARBA00022833"/>
    </source>
</evidence>
<comment type="subcellular location">
    <subcellularLocation>
        <location evidence="2">Cell envelope</location>
    </subcellularLocation>
</comment>
<dbReference type="OrthoDB" id="9805070at2"/>
<dbReference type="Pfam" id="PF19425">
    <property type="entry name" value="Csd3_N2"/>
    <property type="match status" value="1"/>
</dbReference>
<evidence type="ECO:0000256" key="7">
    <source>
        <dbReference type="ARBA" id="ARBA00023049"/>
    </source>
</evidence>
<dbReference type="GO" id="GO:0046872">
    <property type="term" value="F:metal ion binding"/>
    <property type="evidence" value="ECO:0007669"/>
    <property type="project" value="UniProtKB-KW"/>
</dbReference>
<dbReference type="GO" id="GO:0042834">
    <property type="term" value="F:peptidoglycan binding"/>
    <property type="evidence" value="ECO:0007669"/>
    <property type="project" value="InterPro"/>
</dbReference>
<dbReference type="Gene3D" id="2.70.70.10">
    <property type="entry name" value="Glucose Permease (Domain IIA)"/>
    <property type="match status" value="1"/>
</dbReference>
<evidence type="ECO:0000256" key="4">
    <source>
        <dbReference type="ARBA" id="ARBA00022723"/>
    </source>
</evidence>
<evidence type="ECO:0000259" key="9">
    <source>
        <dbReference type="Pfam" id="PF04225"/>
    </source>
</evidence>
<dbReference type="Pfam" id="PF01551">
    <property type="entry name" value="Peptidase_M23"/>
    <property type="match status" value="1"/>
</dbReference>
<dbReference type="InterPro" id="IPR011055">
    <property type="entry name" value="Dup_hybrid_motif"/>
</dbReference>
<dbReference type="CDD" id="cd12797">
    <property type="entry name" value="M23_peptidase"/>
    <property type="match status" value="1"/>
</dbReference>
<dbReference type="Pfam" id="PF04225">
    <property type="entry name" value="LysM_OapA"/>
    <property type="match status" value="1"/>
</dbReference>
<comment type="caution">
    <text evidence="11">The sequence shown here is derived from an EMBL/GenBank/DDBJ whole genome shotgun (WGS) entry which is preliminary data.</text>
</comment>
<dbReference type="InterPro" id="IPR045834">
    <property type="entry name" value="Csd3_N2"/>
</dbReference>
<dbReference type="SUPFAM" id="SSF51261">
    <property type="entry name" value="Duplicated hybrid motif"/>
    <property type="match status" value="1"/>
</dbReference>
<dbReference type="Gene3D" id="3.10.450.350">
    <property type="match status" value="2"/>
</dbReference>
<evidence type="ECO:0000313" key="12">
    <source>
        <dbReference type="Proteomes" id="UP000319732"/>
    </source>
</evidence>
<accession>A0A545T3Q3</accession>
<evidence type="ECO:0000259" key="10">
    <source>
        <dbReference type="Pfam" id="PF19425"/>
    </source>
</evidence>
<dbReference type="AlphaFoldDB" id="A0A545T3Q3"/>
<proteinExistence type="predicted"/>
<gene>
    <name evidence="11" type="ORF">FKG94_18790</name>
</gene>
<dbReference type="Proteomes" id="UP000319732">
    <property type="component" value="Unassembled WGS sequence"/>
</dbReference>
<dbReference type="PANTHER" id="PTHR21666:SF288">
    <property type="entry name" value="CELL DIVISION PROTEIN YTFB"/>
    <property type="match status" value="1"/>
</dbReference>
<protein>
    <submittedName>
        <fullName evidence="11">Peptidoglycan DD-metalloendopeptidase family protein</fullName>
    </submittedName>
</protein>
<keyword evidence="6" id="KW-0862">Zinc</keyword>
<reference evidence="11 12" key="1">
    <citation type="submission" date="2019-06" db="EMBL/GenBank/DDBJ databases">
        <title>Whole genome sequence for Cellvibrionaceae sp. R142.</title>
        <authorList>
            <person name="Wang G."/>
        </authorList>
    </citation>
    <scope>NUCLEOTIDE SEQUENCE [LARGE SCALE GENOMIC DNA]</scope>
    <source>
        <strain evidence="11 12">R142</strain>
    </source>
</reference>
<evidence type="ECO:0000313" key="11">
    <source>
        <dbReference type="EMBL" id="TQV71851.1"/>
    </source>
</evidence>
<evidence type="ECO:0000256" key="3">
    <source>
        <dbReference type="ARBA" id="ARBA00022670"/>
    </source>
</evidence>